<keyword evidence="2" id="KW-1133">Transmembrane helix</keyword>
<evidence type="ECO:0000256" key="1">
    <source>
        <dbReference type="SAM" id="MobiDB-lite"/>
    </source>
</evidence>
<protein>
    <submittedName>
        <fullName evidence="3">Uncharacterized protein</fullName>
    </submittedName>
</protein>
<evidence type="ECO:0000313" key="4">
    <source>
        <dbReference type="Proteomes" id="UP000501179"/>
    </source>
</evidence>
<dbReference type="KEGG" id="slia:HA039_18800"/>
<feature type="compositionally biased region" description="Low complexity" evidence="1">
    <location>
        <begin position="107"/>
        <end position="121"/>
    </location>
</feature>
<accession>A0A6G9H191</accession>
<reference evidence="3 4" key="1">
    <citation type="submission" date="2020-03" db="EMBL/GenBank/DDBJ databases">
        <title>A novel species.</title>
        <authorList>
            <person name="Gao J."/>
        </authorList>
    </citation>
    <scope>NUCLEOTIDE SEQUENCE [LARGE SCALE GENOMIC DNA]</scope>
    <source>
        <strain evidence="3 4">QMT-12</strain>
    </source>
</reference>
<sequence length="287" mass="30190">MTRSHPEGYDPGDRDAASPVPDTTHGEHELRVLLERATPHLGAPAGRMAQVRRRVVRRRRRRAALGAAVTGVATVAVLVTFLRPFAPGEAAAPAPVGSSLRGGPAATDSPESTKPPTSSPTRAPKNASGLPIAGFADLGLKLTLSTGWTYGRVAAGTPSPTDFVTNQPLVARDTCPAGGTGLYACAPVATPLRDDGVVVTFVKTNKPHLPYGDKKDAFTFDKPVPAGDSCRLLGGDQELTGWGQPRTADNNRLIAVDAFICLRKPTAMTVLVFQKFLARAIVYPPST</sequence>
<feature type="region of interest" description="Disordered" evidence="1">
    <location>
        <begin position="90"/>
        <end position="128"/>
    </location>
</feature>
<feature type="region of interest" description="Disordered" evidence="1">
    <location>
        <begin position="1"/>
        <end position="25"/>
    </location>
</feature>
<evidence type="ECO:0000256" key="2">
    <source>
        <dbReference type="SAM" id="Phobius"/>
    </source>
</evidence>
<dbReference type="Proteomes" id="UP000501179">
    <property type="component" value="Chromosome"/>
</dbReference>
<keyword evidence="4" id="KW-1185">Reference proteome</keyword>
<gene>
    <name evidence="3" type="ORF">HA039_18800</name>
</gene>
<dbReference type="RefSeq" id="WP_167031164.1">
    <property type="nucleotide sequence ID" value="NZ_CP050177.1"/>
</dbReference>
<organism evidence="3 4">
    <name type="scientific">Streptomyces liangshanensis</name>
    <dbReference type="NCBI Taxonomy" id="2717324"/>
    <lineage>
        <taxon>Bacteria</taxon>
        <taxon>Bacillati</taxon>
        <taxon>Actinomycetota</taxon>
        <taxon>Actinomycetes</taxon>
        <taxon>Kitasatosporales</taxon>
        <taxon>Streptomycetaceae</taxon>
        <taxon>Streptomyces</taxon>
    </lineage>
</organism>
<feature type="compositionally biased region" description="Basic and acidic residues" evidence="1">
    <location>
        <begin position="1"/>
        <end position="16"/>
    </location>
</feature>
<feature type="transmembrane region" description="Helical" evidence="2">
    <location>
        <begin position="63"/>
        <end position="82"/>
    </location>
</feature>
<proteinExistence type="predicted"/>
<name>A0A6G9H191_9ACTN</name>
<keyword evidence="2" id="KW-0472">Membrane</keyword>
<keyword evidence="2" id="KW-0812">Transmembrane</keyword>
<dbReference type="AlphaFoldDB" id="A0A6G9H191"/>
<dbReference type="EMBL" id="CP050177">
    <property type="protein sequence ID" value="QIQ04086.1"/>
    <property type="molecule type" value="Genomic_DNA"/>
</dbReference>
<evidence type="ECO:0000313" key="3">
    <source>
        <dbReference type="EMBL" id="QIQ04086.1"/>
    </source>
</evidence>